<gene>
    <name evidence="3" type="ORF">ACFQ5X_35055</name>
</gene>
<evidence type="ECO:0000313" key="3">
    <source>
        <dbReference type="EMBL" id="MFD1311031.1"/>
    </source>
</evidence>
<accession>A0ABW3XN65</accession>
<dbReference type="Gene3D" id="3.40.50.1820">
    <property type="entry name" value="alpha/beta hydrolase"/>
    <property type="match status" value="1"/>
</dbReference>
<feature type="chain" id="PRO_5046165299" evidence="1">
    <location>
        <begin position="32"/>
        <end position="292"/>
    </location>
</feature>
<dbReference type="Pfam" id="PF12697">
    <property type="entry name" value="Abhydrolase_6"/>
    <property type="match status" value="1"/>
</dbReference>
<dbReference type="SUPFAM" id="SSF53474">
    <property type="entry name" value="alpha/beta-Hydrolases"/>
    <property type="match status" value="1"/>
</dbReference>
<evidence type="ECO:0000313" key="4">
    <source>
        <dbReference type="Proteomes" id="UP001597058"/>
    </source>
</evidence>
<reference evidence="4" key="1">
    <citation type="journal article" date="2019" name="Int. J. Syst. Evol. Microbiol.">
        <title>The Global Catalogue of Microorganisms (GCM) 10K type strain sequencing project: providing services to taxonomists for standard genome sequencing and annotation.</title>
        <authorList>
            <consortium name="The Broad Institute Genomics Platform"/>
            <consortium name="The Broad Institute Genome Sequencing Center for Infectious Disease"/>
            <person name="Wu L."/>
            <person name="Ma J."/>
        </authorList>
    </citation>
    <scope>NUCLEOTIDE SEQUENCE [LARGE SCALE GENOMIC DNA]</scope>
    <source>
        <strain evidence="4">CGMCC 4.7020</strain>
    </source>
</reference>
<keyword evidence="3" id="KW-0378">Hydrolase</keyword>
<evidence type="ECO:0000259" key="2">
    <source>
        <dbReference type="Pfam" id="PF12697"/>
    </source>
</evidence>
<protein>
    <submittedName>
        <fullName evidence="3">Alpha/beta fold hydrolase</fullName>
    </submittedName>
</protein>
<dbReference type="PANTHER" id="PTHR37017:SF11">
    <property type="entry name" value="ESTERASE_LIPASE_THIOESTERASE DOMAIN-CONTAINING PROTEIN"/>
    <property type="match status" value="1"/>
</dbReference>
<dbReference type="InterPro" id="IPR029058">
    <property type="entry name" value="AB_hydrolase_fold"/>
</dbReference>
<keyword evidence="1" id="KW-0732">Signal</keyword>
<name>A0ABW3XN65_9ACTN</name>
<feature type="signal peptide" evidence="1">
    <location>
        <begin position="1"/>
        <end position="31"/>
    </location>
</feature>
<evidence type="ECO:0000256" key="1">
    <source>
        <dbReference type="SAM" id="SignalP"/>
    </source>
</evidence>
<dbReference type="InterPro" id="IPR000073">
    <property type="entry name" value="AB_hydrolase_1"/>
</dbReference>
<dbReference type="EMBL" id="JBHTMM010000066">
    <property type="protein sequence ID" value="MFD1311031.1"/>
    <property type="molecule type" value="Genomic_DNA"/>
</dbReference>
<proteinExistence type="predicted"/>
<dbReference type="PANTHER" id="PTHR37017">
    <property type="entry name" value="AB HYDROLASE-1 DOMAIN-CONTAINING PROTEIN-RELATED"/>
    <property type="match status" value="1"/>
</dbReference>
<dbReference type="InterPro" id="IPR052897">
    <property type="entry name" value="Sec-Metab_Biosynth_Hydrolase"/>
</dbReference>
<dbReference type="GO" id="GO:0016787">
    <property type="term" value="F:hydrolase activity"/>
    <property type="evidence" value="ECO:0007669"/>
    <property type="project" value="UniProtKB-KW"/>
</dbReference>
<sequence>MKARHFMMSGRKTGVAAVAVLAGLAVVPAHAPHGPVGTIPGSKPTVVLVHGAFADGSSWNGVVERLQRDGYQVIAPANPLRGMPQDSTYLNSLLKSVKGPIVLVGHSYGGEVISQAAEGVDQVKALVYVDAIMPDKGESFSSLSAKFPPTKITGSFRQVPFRNGDGSTGTDVYIRADKIRSVFAQDLPERQTRIMAATQRPLALSAFTDKVGAVAWREKPVYVLVGKQDRAIDPRLERFEAKRSHARKTWEIDSSHVSLVSHPQAVAGLIVAAADDYLRQQANRSSTEPKIP</sequence>
<keyword evidence="4" id="KW-1185">Reference proteome</keyword>
<dbReference type="Proteomes" id="UP001597058">
    <property type="component" value="Unassembled WGS sequence"/>
</dbReference>
<comment type="caution">
    <text evidence="3">The sequence shown here is derived from an EMBL/GenBank/DDBJ whole genome shotgun (WGS) entry which is preliminary data.</text>
</comment>
<feature type="domain" description="AB hydrolase-1" evidence="2">
    <location>
        <begin position="46"/>
        <end position="267"/>
    </location>
</feature>
<organism evidence="3 4">
    <name type="scientific">Streptomyces kaempferi</name>
    <dbReference type="NCBI Taxonomy" id="333725"/>
    <lineage>
        <taxon>Bacteria</taxon>
        <taxon>Bacillati</taxon>
        <taxon>Actinomycetota</taxon>
        <taxon>Actinomycetes</taxon>
        <taxon>Kitasatosporales</taxon>
        <taxon>Streptomycetaceae</taxon>
        <taxon>Streptomyces</taxon>
    </lineage>
</organism>